<evidence type="ECO:0000256" key="1">
    <source>
        <dbReference type="SAM" id="MobiDB-lite"/>
    </source>
</evidence>
<feature type="compositionally biased region" description="Low complexity" evidence="1">
    <location>
        <begin position="163"/>
        <end position="176"/>
    </location>
</feature>
<evidence type="ECO:0000313" key="5">
    <source>
        <dbReference type="Proteomes" id="UP000037460"/>
    </source>
</evidence>
<dbReference type="SUPFAM" id="SSF52087">
    <property type="entry name" value="CRAL/TRIO domain"/>
    <property type="match status" value="1"/>
</dbReference>
<dbReference type="Proteomes" id="UP000037460">
    <property type="component" value="Unassembled WGS sequence"/>
</dbReference>
<dbReference type="SMART" id="SM00516">
    <property type="entry name" value="SEC14"/>
    <property type="match status" value="1"/>
</dbReference>
<dbReference type="EMBL" id="JWZX01002932">
    <property type="protein sequence ID" value="KOO25768.1"/>
    <property type="molecule type" value="Genomic_DNA"/>
</dbReference>
<dbReference type="CDD" id="cd00170">
    <property type="entry name" value="SEC14"/>
    <property type="match status" value="1"/>
</dbReference>
<protein>
    <submittedName>
        <fullName evidence="4">Cral trio domain-containing protein</fullName>
    </submittedName>
</protein>
<dbReference type="PANTHER" id="PTHR23324:SF83">
    <property type="entry name" value="SEC14-LIKE PROTEIN 2"/>
    <property type="match status" value="1"/>
</dbReference>
<name>A0A0M0JHP8_9EUKA</name>
<organism evidence="4 5">
    <name type="scientific">Chrysochromulina tobinii</name>
    <dbReference type="NCBI Taxonomy" id="1460289"/>
    <lineage>
        <taxon>Eukaryota</taxon>
        <taxon>Haptista</taxon>
        <taxon>Haptophyta</taxon>
        <taxon>Prymnesiophyceae</taxon>
        <taxon>Prymnesiales</taxon>
        <taxon>Chrysochromulinaceae</taxon>
        <taxon>Chrysochromulina</taxon>
    </lineage>
</organism>
<evidence type="ECO:0000313" key="4">
    <source>
        <dbReference type="EMBL" id="KOO25768.1"/>
    </source>
</evidence>
<reference evidence="5" key="1">
    <citation type="journal article" date="2015" name="PLoS Genet.">
        <title>Genome Sequence and Transcriptome Analyses of Chrysochromulina tobin: Metabolic Tools for Enhanced Algal Fitness in the Prominent Order Prymnesiales (Haptophyceae).</title>
        <authorList>
            <person name="Hovde B.T."/>
            <person name="Deodato C.R."/>
            <person name="Hunsperger H.M."/>
            <person name="Ryken S.A."/>
            <person name="Yost W."/>
            <person name="Jha R.K."/>
            <person name="Patterson J."/>
            <person name="Monnat R.J. Jr."/>
            <person name="Barlow S.B."/>
            <person name="Starkenburg S.R."/>
            <person name="Cattolico R.A."/>
        </authorList>
    </citation>
    <scope>NUCLEOTIDE SEQUENCE</scope>
    <source>
        <strain evidence="5">CCMP291</strain>
    </source>
</reference>
<feature type="chain" id="PRO_5005601863" evidence="2">
    <location>
        <begin position="22"/>
        <end position="677"/>
    </location>
</feature>
<dbReference type="InterPro" id="IPR036865">
    <property type="entry name" value="CRAL-TRIO_dom_sf"/>
</dbReference>
<accession>A0A0M0JHP8</accession>
<dbReference type="PROSITE" id="PS50191">
    <property type="entry name" value="CRAL_TRIO"/>
    <property type="match status" value="1"/>
</dbReference>
<comment type="caution">
    <text evidence="4">The sequence shown here is derived from an EMBL/GenBank/DDBJ whole genome shotgun (WGS) entry which is preliminary data.</text>
</comment>
<gene>
    <name evidence="4" type="ORF">Ctob_003979</name>
</gene>
<feature type="signal peptide" evidence="2">
    <location>
        <begin position="1"/>
        <end position="21"/>
    </location>
</feature>
<feature type="region of interest" description="Disordered" evidence="1">
    <location>
        <begin position="153"/>
        <end position="176"/>
    </location>
</feature>
<keyword evidence="2" id="KW-0732">Signal</keyword>
<dbReference type="PANTHER" id="PTHR23324">
    <property type="entry name" value="SEC14 RELATED PROTEIN"/>
    <property type="match status" value="1"/>
</dbReference>
<dbReference type="OrthoDB" id="75724at2759"/>
<feature type="compositionally biased region" description="Basic and acidic residues" evidence="1">
    <location>
        <begin position="77"/>
        <end position="108"/>
    </location>
</feature>
<evidence type="ECO:0000259" key="3">
    <source>
        <dbReference type="PROSITE" id="PS50191"/>
    </source>
</evidence>
<proteinExistence type="predicted"/>
<evidence type="ECO:0000256" key="2">
    <source>
        <dbReference type="SAM" id="SignalP"/>
    </source>
</evidence>
<dbReference type="AlphaFoldDB" id="A0A0M0JHP8"/>
<dbReference type="Gene3D" id="3.40.525.10">
    <property type="entry name" value="CRAL-TRIO lipid binding domain"/>
    <property type="match status" value="1"/>
</dbReference>
<feature type="domain" description="CRAL-TRIO" evidence="3">
    <location>
        <begin position="476"/>
        <end position="655"/>
    </location>
</feature>
<dbReference type="Pfam" id="PF00650">
    <property type="entry name" value="CRAL_TRIO"/>
    <property type="match status" value="1"/>
</dbReference>
<dbReference type="InterPro" id="IPR001251">
    <property type="entry name" value="CRAL-TRIO_dom"/>
</dbReference>
<dbReference type="InterPro" id="IPR051064">
    <property type="entry name" value="SEC14/CRAL-TRIO_domain"/>
</dbReference>
<dbReference type="GO" id="GO:0005737">
    <property type="term" value="C:cytoplasm"/>
    <property type="evidence" value="ECO:0007669"/>
    <property type="project" value="TreeGrafter"/>
</dbReference>
<feature type="region of interest" description="Disordered" evidence="1">
    <location>
        <begin position="74"/>
        <end position="140"/>
    </location>
</feature>
<sequence>MRAVLLVLLGIMLLLISYTFALEDEARQTLKRHAKSLLLGNEARRSSLKHHVELDRSKYLSAPSQESIEATLTLDHPNSEHSESKHQPEDGKHHMRARSSENRSETRSEAVPAPEEAAQGPVLITPENVHALPPPPRADGGNIIMGSPLIQRLPASPATRPDQLPSQVKQSPQPQPLLSDFERSVYRVGGAEAFADEVASTAREWQATGRLTPAVISETGRVAGDNTASEKIPASPLPACGASISTDKPEAPASGPSDISRPTPTEAAVVRWLRALPRPPAEVYLQEARVAIEAAVEQVLIDRPADPLTAIADHLRAYRPQALTELRAEMPHMEHSPSISSRMLLPPLLLHDGSSIKGSLIEGTILAQIVKAETKDATPSKEPVVEPARASVQVAAAQVKAEGRERVVSAVDAQVEAHGRERIADLIAQHADELATLRSRVCEEEHYDAARHDDLFLLRFPGLLCGGPDALVFGPVAKFYASMTVRDAVSYYVPDADRGAVLVAVPGLLDFHQMVATLSEEEQAQAHRLAVEWLHRQCDEVTRRTGYLTKYVRLIDLHGMSLRGINRRFQRRDAENTKAIEDFYPQLLGAVFICHAPRWLQGVWRGLRTMMSARVLEKVDFLEPRTNAKERQKLMRWITIENLPRCFGGTSDTWPPPNTRFAPVSCGDGVAEVRTRL</sequence>
<keyword evidence="5" id="KW-1185">Reference proteome</keyword>
<feature type="region of interest" description="Disordered" evidence="1">
    <location>
        <begin position="224"/>
        <end position="263"/>
    </location>
</feature>